<dbReference type="Proteomes" id="UP001204144">
    <property type="component" value="Unassembled WGS sequence"/>
</dbReference>
<comment type="caution">
    <text evidence="4">The sequence shown here is derived from an EMBL/GenBank/DDBJ whole genome shotgun (WGS) entry which is preliminary data.</text>
</comment>
<dbReference type="AlphaFoldDB" id="A0AAE3KWJ3"/>
<sequence length="242" mass="27607">MKPKVLIVEDELITAMEFKEALVDAEFEVPVIADRVSKAKEAFESISFDLILLDITLKHDQSNGLDFAEYVRKSSSTPIMFITGDTNETMLERMNSLGNCNYMMKAVRTPELVFKSKLMIGNKDSLTSEGVKYQEVVLLPINRSHQKVKKSDIVAIKGNGSYSDIYIANEAHYHTLSMNMKKLLEGLDYPDFFRLNRSNIVNLNFVEKIEKDQLYLSSHDLKYTLAKGVKKEILELLPNVRT</sequence>
<dbReference type="SMART" id="SM00448">
    <property type="entry name" value="REC"/>
    <property type="match status" value="1"/>
</dbReference>
<dbReference type="PROSITE" id="PS50110">
    <property type="entry name" value="RESPONSE_REGULATORY"/>
    <property type="match status" value="1"/>
</dbReference>
<dbReference type="Gene3D" id="3.40.50.2300">
    <property type="match status" value="1"/>
</dbReference>
<dbReference type="PANTHER" id="PTHR44591">
    <property type="entry name" value="STRESS RESPONSE REGULATOR PROTEIN 1"/>
    <property type="match status" value="1"/>
</dbReference>
<name>A0AAE3KWJ3_9BACT</name>
<reference evidence="4 5" key="1">
    <citation type="submission" date="2018-11" db="EMBL/GenBank/DDBJ databases">
        <title>Novel bacteria species description.</title>
        <authorList>
            <person name="Han J.-H."/>
        </authorList>
    </citation>
    <scope>NUCLEOTIDE SEQUENCE [LARGE SCALE GENOMIC DNA]</scope>
    <source>
        <strain evidence="4 5">KCTC23259</strain>
    </source>
</reference>
<dbReference type="InterPro" id="IPR001789">
    <property type="entry name" value="Sig_transdc_resp-reg_receiver"/>
</dbReference>
<keyword evidence="1 2" id="KW-0597">Phosphoprotein</keyword>
<dbReference type="InterPro" id="IPR011006">
    <property type="entry name" value="CheY-like_superfamily"/>
</dbReference>
<dbReference type="EMBL" id="RJUF01000018">
    <property type="protein sequence ID" value="MCP9762955.1"/>
    <property type="molecule type" value="Genomic_DNA"/>
</dbReference>
<evidence type="ECO:0000259" key="3">
    <source>
        <dbReference type="PROSITE" id="PS50110"/>
    </source>
</evidence>
<organism evidence="4 5">
    <name type="scientific">Lacihabitans soyangensis</name>
    <dbReference type="NCBI Taxonomy" id="869394"/>
    <lineage>
        <taxon>Bacteria</taxon>
        <taxon>Pseudomonadati</taxon>
        <taxon>Bacteroidota</taxon>
        <taxon>Cytophagia</taxon>
        <taxon>Cytophagales</taxon>
        <taxon>Leadbetterellaceae</taxon>
        <taxon>Lacihabitans</taxon>
    </lineage>
</organism>
<dbReference type="SUPFAM" id="SSF52172">
    <property type="entry name" value="CheY-like"/>
    <property type="match status" value="1"/>
</dbReference>
<keyword evidence="5" id="KW-1185">Reference proteome</keyword>
<dbReference type="InterPro" id="IPR007492">
    <property type="entry name" value="LytTR_DNA-bd_dom"/>
</dbReference>
<dbReference type="Pfam" id="PF00072">
    <property type="entry name" value="Response_reg"/>
    <property type="match status" value="1"/>
</dbReference>
<dbReference type="Gene3D" id="2.40.50.1020">
    <property type="entry name" value="LytTr DNA-binding domain"/>
    <property type="match status" value="1"/>
</dbReference>
<dbReference type="GO" id="GO:0000160">
    <property type="term" value="P:phosphorelay signal transduction system"/>
    <property type="evidence" value="ECO:0007669"/>
    <property type="project" value="InterPro"/>
</dbReference>
<dbReference type="RefSeq" id="WP_255036734.1">
    <property type="nucleotide sequence ID" value="NZ_RJUF01000018.1"/>
</dbReference>
<evidence type="ECO:0000256" key="1">
    <source>
        <dbReference type="ARBA" id="ARBA00022553"/>
    </source>
</evidence>
<evidence type="ECO:0000256" key="2">
    <source>
        <dbReference type="PROSITE-ProRule" id="PRU00169"/>
    </source>
</evidence>
<dbReference type="InterPro" id="IPR050595">
    <property type="entry name" value="Bact_response_regulator"/>
</dbReference>
<feature type="modified residue" description="4-aspartylphosphate" evidence="2">
    <location>
        <position position="54"/>
    </location>
</feature>
<proteinExistence type="predicted"/>
<dbReference type="Pfam" id="PF04397">
    <property type="entry name" value="LytTR"/>
    <property type="match status" value="1"/>
</dbReference>
<evidence type="ECO:0000313" key="4">
    <source>
        <dbReference type="EMBL" id="MCP9762955.1"/>
    </source>
</evidence>
<evidence type="ECO:0000313" key="5">
    <source>
        <dbReference type="Proteomes" id="UP001204144"/>
    </source>
</evidence>
<dbReference type="GO" id="GO:0003677">
    <property type="term" value="F:DNA binding"/>
    <property type="evidence" value="ECO:0007669"/>
    <property type="project" value="InterPro"/>
</dbReference>
<dbReference type="PANTHER" id="PTHR44591:SF3">
    <property type="entry name" value="RESPONSE REGULATORY DOMAIN-CONTAINING PROTEIN"/>
    <property type="match status" value="1"/>
</dbReference>
<gene>
    <name evidence="4" type="ORF">EGI31_08305</name>
</gene>
<dbReference type="SMART" id="SM00850">
    <property type="entry name" value="LytTR"/>
    <property type="match status" value="1"/>
</dbReference>
<feature type="domain" description="Response regulatory" evidence="3">
    <location>
        <begin position="4"/>
        <end position="120"/>
    </location>
</feature>
<protein>
    <submittedName>
        <fullName evidence="4">Response regulator</fullName>
    </submittedName>
</protein>
<accession>A0AAE3KWJ3</accession>